<keyword evidence="1" id="KW-0812">Transmembrane</keyword>
<evidence type="ECO:0000256" key="1">
    <source>
        <dbReference type="SAM" id="Phobius"/>
    </source>
</evidence>
<protein>
    <submittedName>
        <fullName evidence="2">Uncharacterized protein</fullName>
    </submittedName>
</protein>
<feature type="transmembrane region" description="Helical" evidence="1">
    <location>
        <begin position="6"/>
        <end position="28"/>
    </location>
</feature>
<reference evidence="2" key="1">
    <citation type="submission" date="2016-01" db="EMBL/GenBank/DDBJ databases">
        <authorList>
            <person name="Peeters C."/>
        </authorList>
    </citation>
    <scope>NUCLEOTIDE SEQUENCE</scope>
    <source>
        <strain evidence="2">LMG 29322</strain>
    </source>
</reference>
<dbReference type="STRING" id="1777140.AWB79_06391"/>
<dbReference type="EMBL" id="FCOA02000033">
    <property type="protein sequence ID" value="SAK89204.1"/>
    <property type="molecule type" value="Genomic_DNA"/>
</dbReference>
<evidence type="ECO:0000313" key="3">
    <source>
        <dbReference type="Proteomes" id="UP000054851"/>
    </source>
</evidence>
<sequence>MSSLEFLGAVALVAVMFLSLTALVEIMFPGFLPSPLARRNANAARARKPAERTIV</sequence>
<keyword evidence="3" id="KW-1185">Reference proteome</keyword>
<dbReference type="Proteomes" id="UP000054851">
    <property type="component" value="Unassembled WGS sequence"/>
</dbReference>
<accession>A0A158D3E9</accession>
<dbReference type="AlphaFoldDB" id="A0A158D3E9"/>
<name>A0A158D3E9_9BURK</name>
<evidence type="ECO:0000313" key="2">
    <source>
        <dbReference type="EMBL" id="SAK89204.1"/>
    </source>
</evidence>
<keyword evidence="1" id="KW-1133">Transmembrane helix</keyword>
<keyword evidence="1" id="KW-0472">Membrane</keyword>
<gene>
    <name evidence="2" type="ORF">AWB79_06391</name>
</gene>
<proteinExistence type="predicted"/>
<comment type="caution">
    <text evidence="2">The sequence shown here is derived from an EMBL/GenBank/DDBJ whole genome shotgun (WGS) entry which is preliminary data.</text>
</comment>
<dbReference type="RefSeq" id="WP_157695891.1">
    <property type="nucleotide sequence ID" value="NZ_FCOA02000033.1"/>
</dbReference>
<organism evidence="2 3">
    <name type="scientific">Caballeronia hypogeia</name>
    <dbReference type="NCBI Taxonomy" id="1777140"/>
    <lineage>
        <taxon>Bacteria</taxon>
        <taxon>Pseudomonadati</taxon>
        <taxon>Pseudomonadota</taxon>
        <taxon>Betaproteobacteria</taxon>
        <taxon>Burkholderiales</taxon>
        <taxon>Burkholderiaceae</taxon>
        <taxon>Caballeronia</taxon>
    </lineage>
</organism>